<dbReference type="PANTHER" id="PTHR12459">
    <property type="entry name" value="TRANSMEMBRANE PROTEIN 135-RELATED"/>
    <property type="match status" value="1"/>
</dbReference>
<evidence type="ECO:0000256" key="1">
    <source>
        <dbReference type="ARBA" id="ARBA00004127"/>
    </source>
</evidence>
<sequence>MAVFSKYNVLDTTCKAYVHPWSDSCTAASLDLLLPCLKESFRIYLIAYSVALIMRKKVPSKVEIKHTILGIIRSCIFLTSHGIGYSAVLCFLRRIFGNFNFLTVSFLPSFLSSIISILIERPSRRGLLSLYVTNVASETLFKMVVSRNLIKPIRYGEVLVFASSIAYLLYFYKGRGLPRDPIYSLLRFLIGPYDEHGFCKEEKLSYPPTRQFVTDDLDFFSKLSIKLKYRFKEMIHKIKILSSHPSCPHPFSCLYYTLQGSSKTFAVGLVLQLALKIIMNFKKLIKRPSNLKNIVLQKEILRLGATFASFTALFRGVACLLRRFRGSDSDLIAIPAGFIAGLAFYLSRDNTIALYFMWKTFQISYNLGVEKGYVVDIPYASVFFHAFSTAILFHVAIVEPENLRPSYWRFLQSMSNGRIAQMDRKCIDAFGLKTSESLAVVLARENKVPILTNH</sequence>
<dbReference type="InterPro" id="IPR031926">
    <property type="entry name" value="TMEM135_N"/>
</dbReference>
<organism evidence="8 9">
    <name type="scientific">Nezara viridula</name>
    <name type="common">Southern green stink bug</name>
    <name type="synonym">Cimex viridulus</name>
    <dbReference type="NCBI Taxonomy" id="85310"/>
    <lineage>
        <taxon>Eukaryota</taxon>
        <taxon>Metazoa</taxon>
        <taxon>Ecdysozoa</taxon>
        <taxon>Arthropoda</taxon>
        <taxon>Hexapoda</taxon>
        <taxon>Insecta</taxon>
        <taxon>Pterygota</taxon>
        <taxon>Neoptera</taxon>
        <taxon>Paraneoptera</taxon>
        <taxon>Hemiptera</taxon>
        <taxon>Heteroptera</taxon>
        <taxon>Panheteroptera</taxon>
        <taxon>Pentatomomorpha</taxon>
        <taxon>Pentatomoidea</taxon>
        <taxon>Pentatomidae</taxon>
        <taxon>Pentatominae</taxon>
        <taxon>Nezara</taxon>
    </lineage>
</organism>
<proteinExistence type="inferred from homology"/>
<gene>
    <name evidence="8" type="ORF">NEZAVI_LOCUS13465</name>
</gene>
<evidence type="ECO:0000256" key="3">
    <source>
        <dbReference type="ARBA" id="ARBA00022692"/>
    </source>
</evidence>
<dbReference type="PANTHER" id="PTHR12459:SF15">
    <property type="entry name" value="TRANSMEMBRANE PROTEIN 135"/>
    <property type="match status" value="1"/>
</dbReference>
<evidence type="ECO:0000256" key="5">
    <source>
        <dbReference type="ARBA" id="ARBA00023136"/>
    </source>
</evidence>
<keyword evidence="5 6" id="KW-0472">Membrane</keyword>
<accession>A0A9P0HPN7</accession>
<evidence type="ECO:0000256" key="6">
    <source>
        <dbReference type="SAM" id="Phobius"/>
    </source>
</evidence>
<dbReference type="GO" id="GO:0012505">
    <property type="term" value="C:endomembrane system"/>
    <property type="evidence" value="ECO:0007669"/>
    <property type="project" value="UniProtKB-SubCell"/>
</dbReference>
<dbReference type="AlphaFoldDB" id="A0A9P0HPN7"/>
<protein>
    <recommendedName>
        <fullName evidence="7">Transmembrane protein 135 N-terminal domain-containing protein</fullName>
    </recommendedName>
</protein>
<reference evidence="8" key="1">
    <citation type="submission" date="2022-01" db="EMBL/GenBank/DDBJ databases">
        <authorList>
            <person name="King R."/>
        </authorList>
    </citation>
    <scope>NUCLEOTIDE SEQUENCE</scope>
</reference>
<name>A0A9P0HPN7_NEZVI</name>
<dbReference type="EMBL" id="OV725082">
    <property type="protein sequence ID" value="CAH1405216.1"/>
    <property type="molecule type" value="Genomic_DNA"/>
</dbReference>
<dbReference type="Pfam" id="PF15982">
    <property type="entry name" value="TMEM135_C_rich"/>
    <property type="match status" value="1"/>
</dbReference>
<dbReference type="OrthoDB" id="291792at2759"/>
<evidence type="ECO:0000313" key="9">
    <source>
        <dbReference type="Proteomes" id="UP001152798"/>
    </source>
</evidence>
<comment type="subcellular location">
    <subcellularLocation>
        <location evidence="1">Endomembrane system</location>
        <topology evidence="1">Multi-pass membrane protein</topology>
    </subcellularLocation>
</comment>
<keyword evidence="9" id="KW-1185">Reference proteome</keyword>
<evidence type="ECO:0000313" key="8">
    <source>
        <dbReference type="EMBL" id="CAH1405216.1"/>
    </source>
</evidence>
<feature type="transmembrane region" description="Helical" evidence="6">
    <location>
        <begin position="99"/>
        <end position="119"/>
    </location>
</feature>
<evidence type="ECO:0000256" key="2">
    <source>
        <dbReference type="ARBA" id="ARBA00008924"/>
    </source>
</evidence>
<evidence type="ECO:0000256" key="4">
    <source>
        <dbReference type="ARBA" id="ARBA00022989"/>
    </source>
</evidence>
<dbReference type="Pfam" id="PF02466">
    <property type="entry name" value="Tim17"/>
    <property type="match status" value="1"/>
</dbReference>
<keyword evidence="4 6" id="KW-1133">Transmembrane helix</keyword>
<dbReference type="InterPro" id="IPR026749">
    <property type="entry name" value="Tmem135"/>
</dbReference>
<dbReference type="Proteomes" id="UP001152798">
    <property type="component" value="Chromosome 6"/>
</dbReference>
<feature type="domain" description="Transmembrane protein 135 N-terminal" evidence="7">
    <location>
        <begin position="14"/>
        <end position="145"/>
    </location>
</feature>
<feature type="transmembrane region" description="Helical" evidence="6">
    <location>
        <begin position="68"/>
        <end position="92"/>
    </location>
</feature>
<keyword evidence="3 6" id="KW-0812">Transmembrane</keyword>
<comment type="similarity">
    <text evidence="2">Belongs to the TMEM135 family.</text>
</comment>
<evidence type="ECO:0000259" key="7">
    <source>
        <dbReference type="Pfam" id="PF15982"/>
    </source>
</evidence>